<dbReference type="Proteomes" id="UP000014984">
    <property type="component" value="Chromosome"/>
</dbReference>
<evidence type="ECO:0000313" key="16">
    <source>
        <dbReference type="Proteomes" id="UP000014984"/>
    </source>
</evidence>
<dbReference type="RefSeq" id="WP_020834457.1">
    <property type="nucleotide sequence ID" value="NC_021846.1"/>
</dbReference>
<dbReference type="InterPro" id="IPR018113">
    <property type="entry name" value="PTrfase_EIIB_Cys"/>
</dbReference>
<dbReference type="Gene3D" id="3.30.1360.60">
    <property type="entry name" value="Glucose permease domain IIB"/>
    <property type="match status" value="1"/>
</dbReference>
<dbReference type="InterPro" id="IPR036878">
    <property type="entry name" value="Glu_permease_IIB"/>
</dbReference>
<evidence type="ECO:0000259" key="14">
    <source>
        <dbReference type="PROSITE" id="PS51103"/>
    </source>
</evidence>
<feature type="transmembrane region" description="Helical" evidence="12">
    <location>
        <begin position="159"/>
        <end position="180"/>
    </location>
</feature>
<dbReference type="KEGG" id="stai:STAIW_v1c07040"/>
<keyword evidence="4" id="KW-0762">Sugar transport</keyword>
<feature type="transmembrane region" description="Helical" evidence="12">
    <location>
        <begin position="401"/>
        <end position="423"/>
    </location>
</feature>
<evidence type="ECO:0000256" key="11">
    <source>
        <dbReference type="PROSITE-ProRule" id="PRU00421"/>
    </source>
</evidence>
<feature type="transmembrane region" description="Helical" evidence="12">
    <location>
        <begin position="98"/>
        <end position="119"/>
    </location>
</feature>
<organism evidence="15 16">
    <name type="scientific">Spiroplasma taiwanense CT-1</name>
    <dbReference type="NCBI Taxonomy" id="1276220"/>
    <lineage>
        <taxon>Bacteria</taxon>
        <taxon>Bacillati</taxon>
        <taxon>Mycoplasmatota</taxon>
        <taxon>Mollicutes</taxon>
        <taxon>Entomoplasmatales</taxon>
        <taxon>Spiroplasmataceae</taxon>
        <taxon>Spiroplasma</taxon>
    </lineage>
</organism>
<dbReference type="GO" id="GO:0016301">
    <property type="term" value="F:kinase activity"/>
    <property type="evidence" value="ECO:0007669"/>
    <property type="project" value="UniProtKB-KW"/>
</dbReference>
<dbReference type="PANTHER" id="PTHR30009:SF12">
    <property type="entry name" value="PHOSPHOTRANSFERASE IIC COMPONENT GLVC"/>
    <property type="match status" value="1"/>
</dbReference>
<keyword evidence="10 12" id="KW-0472">Membrane</keyword>
<dbReference type="InterPro" id="IPR013013">
    <property type="entry name" value="PTS_EIIC_1"/>
</dbReference>
<feature type="transmembrane region" description="Helical" evidence="12">
    <location>
        <begin position="28"/>
        <end position="51"/>
    </location>
</feature>
<evidence type="ECO:0000256" key="4">
    <source>
        <dbReference type="ARBA" id="ARBA00022597"/>
    </source>
</evidence>
<dbReference type="PATRIC" id="fig|1276220.3.peg.718"/>
<feature type="transmembrane region" description="Helical" evidence="12">
    <location>
        <begin position="201"/>
        <end position="229"/>
    </location>
</feature>
<dbReference type="InterPro" id="IPR003352">
    <property type="entry name" value="PTS_EIIC"/>
</dbReference>
<evidence type="ECO:0000256" key="2">
    <source>
        <dbReference type="ARBA" id="ARBA00022448"/>
    </source>
</evidence>
<dbReference type="STRING" id="1276220.STAIW_v1c07040"/>
<proteinExistence type="predicted"/>
<dbReference type="eggNOG" id="COG1264">
    <property type="taxonomic scope" value="Bacteria"/>
</dbReference>
<evidence type="ECO:0000256" key="1">
    <source>
        <dbReference type="ARBA" id="ARBA00004651"/>
    </source>
</evidence>
<dbReference type="OrthoDB" id="9764327at2"/>
<feature type="transmembrane region" description="Helical" evidence="12">
    <location>
        <begin position="71"/>
        <end position="91"/>
    </location>
</feature>
<dbReference type="PANTHER" id="PTHR30009">
    <property type="entry name" value="CYTOCHROME C-TYPE SYNTHESIS PROTEIN AND PTS TRANSMEMBRANE COMPONENT"/>
    <property type="match status" value="1"/>
</dbReference>
<dbReference type="eggNOG" id="COG1263">
    <property type="taxonomic scope" value="Bacteria"/>
</dbReference>
<feature type="transmembrane region" description="Helical" evidence="12">
    <location>
        <begin position="497"/>
        <end position="517"/>
    </location>
</feature>
<feature type="active site" description="Phosphocysteine intermediate; for EIIB activity" evidence="11">
    <location>
        <position position="575"/>
    </location>
</feature>
<keyword evidence="6" id="KW-0598">Phosphotransferase system</keyword>
<dbReference type="GO" id="GO:0008982">
    <property type="term" value="F:protein-N(PI)-phosphohistidine-sugar phosphotransferase activity"/>
    <property type="evidence" value="ECO:0007669"/>
    <property type="project" value="InterPro"/>
</dbReference>
<evidence type="ECO:0000259" key="13">
    <source>
        <dbReference type="PROSITE" id="PS51098"/>
    </source>
</evidence>
<dbReference type="GO" id="GO:0009401">
    <property type="term" value="P:phosphoenolpyruvate-dependent sugar phosphotransferase system"/>
    <property type="evidence" value="ECO:0007669"/>
    <property type="project" value="UniProtKB-KW"/>
</dbReference>
<keyword evidence="16" id="KW-1185">Reference proteome</keyword>
<dbReference type="CDD" id="cd00212">
    <property type="entry name" value="PTS_IIB_glc"/>
    <property type="match status" value="1"/>
</dbReference>
<evidence type="ECO:0000256" key="8">
    <source>
        <dbReference type="ARBA" id="ARBA00022777"/>
    </source>
</evidence>
<keyword evidence="8" id="KW-0418">Kinase</keyword>
<dbReference type="SUPFAM" id="SSF55604">
    <property type="entry name" value="Glucose permease domain IIB"/>
    <property type="match status" value="1"/>
</dbReference>
<evidence type="ECO:0000256" key="9">
    <source>
        <dbReference type="ARBA" id="ARBA00022989"/>
    </source>
</evidence>
<keyword evidence="3" id="KW-1003">Cell membrane</keyword>
<dbReference type="GO" id="GO:0090563">
    <property type="term" value="F:protein-phosphocysteine-sugar phosphotransferase activity"/>
    <property type="evidence" value="ECO:0007669"/>
    <property type="project" value="TreeGrafter"/>
</dbReference>
<comment type="subcellular location">
    <subcellularLocation>
        <location evidence="1">Cell membrane</location>
        <topology evidence="1">Multi-pass membrane protein</topology>
    </subcellularLocation>
</comment>
<keyword evidence="5" id="KW-0808">Transferase</keyword>
<dbReference type="PROSITE" id="PS51103">
    <property type="entry name" value="PTS_EIIC_TYPE_1"/>
    <property type="match status" value="1"/>
</dbReference>
<dbReference type="InterPro" id="IPR001996">
    <property type="entry name" value="PTS_IIB_1"/>
</dbReference>
<feature type="domain" description="PTS EIIC type-1" evidence="14">
    <location>
        <begin position="15"/>
        <end position="529"/>
    </location>
</feature>
<evidence type="ECO:0000256" key="6">
    <source>
        <dbReference type="ARBA" id="ARBA00022683"/>
    </source>
</evidence>
<keyword evidence="7 12" id="KW-0812">Transmembrane</keyword>
<dbReference type="HOGENOM" id="CLU_012312_1_0_14"/>
<dbReference type="Pfam" id="PF00367">
    <property type="entry name" value="PTS_EIIB"/>
    <property type="match status" value="1"/>
</dbReference>
<evidence type="ECO:0000256" key="10">
    <source>
        <dbReference type="ARBA" id="ARBA00023136"/>
    </source>
</evidence>
<protein>
    <submittedName>
        <fullName evidence="15">PTS system glucose-specific IIBC component</fullName>
    </submittedName>
</protein>
<sequence length="634" mass="69556">MNFLKLKESWKTFGNKTGSKIQNLSRAIVFPIAVLPIAGILLGIGGGFLAAAQTNEWGVGWINFFQIIKTIGNIIFSCLGILFASSIAFGFAKKSRGVAAVSAMIAFMVMTVTVSALFIPYTNSNGDLVVTFDPWKITGENKLVSVGQNKGMLSSVMGISPAMDLSVLGGIIVGSLTAVLHNKTYNIKVPRMLSFFGGEKFVPIAAFFMGIGLGIIVFFIWPMIMIALFKTGEGLGTWMNVGSKEEYTRTSGAIAAYFFGVFEQLLIPTGLHHVFYTPFWFTSVGGTWYAPVVTDGVITSFNSVQGAYTVFFEQMNWVGQSFQLSPTAYQQLIDQNMTNYLDMLYQNGDNYFISFNHYTTEVGTGFMSGRFAVYNYGLPAAGLAMIFMAKPENRKQVTGILGSAIITSMATGIIEPLIFSFIFVAPLLFGVHALIGGISYLLAYLLNVQAGNGFTAGLIDYVFFGLLPGYSTGVNIIGDESKKIFGMFAGRNGALWILIYGLLIIGPTYYFSFWALIKFKNIKTPGRISNENDISLKMTVDSLNKNKKNKNSLNQSIKIIEGLGTKENIIEIKNCASRLRVDVKNIEKINETILKETGSMGIIKKKNNIQIIYGPQVSNIALDVKEEMEKKNEE</sequence>
<feature type="transmembrane region" description="Helical" evidence="12">
    <location>
        <begin position="429"/>
        <end position="446"/>
    </location>
</feature>
<reference evidence="15 16" key="1">
    <citation type="journal article" date="2013" name="Genome Biol. Evol.">
        <title>Comparison of metabolic capacities and inference of gene content evolution in mosquito-associated Spiroplasma diminutum and S. taiwanense.</title>
        <authorList>
            <person name="Lo W.S."/>
            <person name="Ku C."/>
            <person name="Chen L.L."/>
            <person name="Chang T.H."/>
            <person name="Kuo C.H."/>
        </authorList>
    </citation>
    <scope>NUCLEOTIDE SEQUENCE [LARGE SCALE GENOMIC DNA]</scope>
    <source>
        <strain evidence="15">CT-1</strain>
    </source>
</reference>
<evidence type="ECO:0000256" key="3">
    <source>
        <dbReference type="ARBA" id="ARBA00022475"/>
    </source>
</evidence>
<accession>S5MC68</accession>
<dbReference type="GO" id="GO:0005886">
    <property type="term" value="C:plasma membrane"/>
    <property type="evidence" value="ECO:0007669"/>
    <property type="project" value="UniProtKB-SubCell"/>
</dbReference>
<name>S5MC68_9MOLU</name>
<evidence type="ECO:0000256" key="5">
    <source>
        <dbReference type="ARBA" id="ARBA00022679"/>
    </source>
</evidence>
<dbReference type="AlphaFoldDB" id="S5MC68"/>
<evidence type="ECO:0000313" key="15">
    <source>
        <dbReference type="EMBL" id="AGR41318.1"/>
    </source>
</evidence>
<dbReference type="PROSITE" id="PS51098">
    <property type="entry name" value="PTS_EIIB_TYPE_1"/>
    <property type="match status" value="1"/>
</dbReference>
<feature type="transmembrane region" description="Helical" evidence="12">
    <location>
        <begin position="458"/>
        <end position="477"/>
    </location>
</feature>
<dbReference type="Pfam" id="PF02378">
    <property type="entry name" value="PTS_EIIC"/>
    <property type="match status" value="1"/>
</dbReference>
<gene>
    <name evidence="15" type="primary">ptsG</name>
    <name evidence="15" type="ORF">STAIW_v1c07040</name>
</gene>
<evidence type="ECO:0000256" key="7">
    <source>
        <dbReference type="ARBA" id="ARBA00022692"/>
    </source>
</evidence>
<dbReference type="InterPro" id="IPR050429">
    <property type="entry name" value="PTS_Glucose_EIICBA"/>
</dbReference>
<evidence type="ECO:0000256" key="12">
    <source>
        <dbReference type="SAM" id="Phobius"/>
    </source>
</evidence>
<dbReference type="EMBL" id="CP005074">
    <property type="protein sequence ID" value="AGR41318.1"/>
    <property type="molecule type" value="Genomic_DNA"/>
</dbReference>
<keyword evidence="9 12" id="KW-1133">Transmembrane helix</keyword>
<feature type="domain" description="PTS EIIB type-1" evidence="13">
    <location>
        <begin position="553"/>
        <end position="634"/>
    </location>
</feature>
<keyword evidence="2" id="KW-0813">Transport</keyword>